<gene>
    <name evidence="7" type="ORF">R9X50_00186700</name>
</gene>
<dbReference type="AlphaFoldDB" id="A0AAQ3M2T5"/>
<dbReference type="PANTHER" id="PTHR12883:SF0">
    <property type="entry name" value="PAT COMPLEX SUBUNIT CCDC47"/>
    <property type="match status" value="1"/>
</dbReference>
<evidence type="ECO:0000313" key="7">
    <source>
        <dbReference type="EMBL" id="WPG99062.1"/>
    </source>
</evidence>
<dbReference type="PANTHER" id="PTHR12883">
    <property type="entry name" value="ADIPOCYTE-SPECIFIC PROTEIN 4-RELATED"/>
    <property type="match status" value="1"/>
</dbReference>
<dbReference type="GO" id="GO:0032469">
    <property type="term" value="P:endoplasmic reticulum calcium ion homeostasis"/>
    <property type="evidence" value="ECO:0007669"/>
    <property type="project" value="InterPro"/>
</dbReference>
<evidence type="ECO:0000256" key="5">
    <source>
        <dbReference type="SAM" id="MobiDB-lite"/>
    </source>
</evidence>
<keyword evidence="3 6" id="KW-1133">Transmembrane helix</keyword>
<sequence>MAEYLQKILGGADAAVSSALSSDIDADFADFATAASPVAPAHAATSSLGAPTIAPVAASGGRYSTEGRPFTKWYRVWERVTIDDFRQELIILPALIVMILINLWGSRANKKRARQWGGAHFPLLESEFSSVGFSGKPTTDVAIPSEGFLREKSKSEYITYATGRQNVAWIDVKLSLYPRYNPAKWITEAGIAFFVDSMPAPTERIESTIYCFDGKEKSYVAAPGPQAKDSSYAGFVWAIVHKDKMTQLRNDRYDISLTATKDHPKLPIWATIMSESAEITETLLTPELIKAVEDVGEDLEALIISDQPIDAPRTLNDTVPRKRISLATRLPNSDEATEKSTKLYNIFLRLPDTLVNTAHFRPEALRKVRATREEEQAKIRKRDDEEKAEERRALSDKAKKEERDKKLARMTDAEQKKFLDKERAADQKKQQKKMTMRG</sequence>
<dbReference type="Pfam" id="PF07946">
    <property type="entry name" value="CCDC47"/>
    <property type="match status" value="1"/>
</dbReference>
<evidence type="ECO:0000313" key="8">
    <source>
        <dbReference type="Proteomes" id="UP001303373"/>
    </source>
</evidence>
<feature type="region of interest" description="Disordered" evidence="5">
    <location>
        <begin position="370"/>
        <end position="438"/>
    </location>
</feature>
<dbReference type="InterPro" id="IPR012879">
    <property type="entry name" value="CCDC47"/>
</dbReference>
<dbReference type="GO" id="GO:0005783">
    <property type="term" value="C:endoplasmic reticulum"/>
    <property type="evidence" value="ECO:0007669"/>
    <property type="project" value="InterPro"/>
</dbReference>
<reference evidence="7 8" key="1">
    <citation type="submission" date="2023-11" db="EMBL/GenBank/DDBJ databases">
        <title>An acidophilic fungus is an integral part of prey digestion in a carnivorous sundew plant.</title>
        <authorList>
            <person name="Tsai I.J."/>
        </authorList>
    </citation>
    <scope>NUCLEOTIDE SEQUENCE [LARGE SCALE GENOMIC DNA]</scope>
    <source>
        <strain evidence="7">169a</strain>
    </source>
</reference>
<dbReference type="EMBL" id="CP138581">
    <property type="protein sequence ID" value="WPG99062.1"/>
    <property type="molecule type" value="Genomic_DNA"/>
</dbReference>
<keyword evidence="8" id="KW-1185">Reference proteome</keyword>
<keyword evidence="4 6" id="KW-0472">Membrane</keyword>
<evidence type="ECO:0000256" key="1">
    <source>
        <dbReference type="ARBA" id="ARBA00004167"/>
    </source>
</evidence>
<keyword evidence="2 6" id="KW-0812">Transmembrane</keyword>
<protein>
    <recommendedName>
        <fullName evidence="9">DUF1682-domain-containing protein</fullName>
    </recommendedName>
</protein>
<dbReference type="GO" id="GO:0005509">
    <property type="term" value="F:calcium ion binding"/>
    <property type="evidence" value="ECO:0007669"/>
    <property type="project" value="InterPro"/>
</dbReference>
<dbReference type="Proteomes" id="UP001303373">
    <property type="component" value="Chromosome 2"/>
</dbReference>
<accession>A0AAQ3M2T5</accession>
<evidence type="ECO:0000256" key="6">
    <source>
        <dbReference type="SAM" id="Phobius"/>
    </source>
</evidence>
<evidence type="ECO:0008006" key="9">
    <source>
        <dbReference type="Google" id="ProtNLM"/>
    </source>
</evidence>
<evidence type="ECO:0000256" key="2">
    <source>
        <dbReference type="ARBA" id="ARBA00022692"/>
    </source>
</evidence>
<feature type="compositionally biased region" description="Basic and acidic residues" evidence="5">
    <location>
        <begin position="370"/>
        <end position="429"/>
    </location>
</feature>
<name>A0AAQ3M2T5_9PEZI</name>
<comment type="subcellular location">
    <subcellularLocation>
        <location evidence="1">Membrane</location>
        <topology evidence="1">Single-pass membrane protein</topology>
    </subcellularLocation>
</comment>
<organism evidence="7 8">
    <name type="scientific">Acrodontium crateriforme</name>
    <dbReference type="NCBI Taxonomy" id="150365"/>
    <lineage>
        <taxon>Eukaryota</taxon>
        <taxon>Fungi</taxon>
        <taxon>Dikarya</taxon>
        <taxon>Ascomycota</taxon>
        <taxon>Pezizomycotina</taxon>
        <taxon>Dothideomycetes</taxon>
        <taxon>Dothideomycetidae</taxon>
        <taxon>Mycosphaerellales</taxon>
        <taxon>Teratosphaeriaceae</taxon>
        <taxon>Acrodontium</taxon>
    </lineage>
</organism>
<evidence type="ECO:0000256" key="3">
    <source>
        <dbReference type="ARBA" id="ARBA00022989"/>
    </source>
</evidence>
<feature type="transmembrane region" description="Helical" evidence="6">
    <location>
        <begin position="89"/>
        <end position="105"/>
    </location>
</feature>
<evidence type="ECO:0000256" key="4">
    <source>
        <dbReference type="ARBA" id="ARBA00023136"/>
    </source>
</evidence>
<dbReference type="GO" id="GO:0016020">
    <property type="term" value="C:membrane"/>
    <property type="evidence" value="ECO:0007669"/>
    <property type="project" value="UniProtKB-SubCell"/>
</dbReference>
<proteinExistence type="predicted"/>